<keyword evidence="3" id="KW-0804">Transcription</keyword>
<dbReference type="Proteomes" id="UP000595460">
    <property type="component" value="Chromosome"/>
</dbReference>
<evidence type="ECO:0000313" key="7">
    <source>
        <dbReference type="Proteomes" id="UP000595460"/>
    </source>
</evidence>
<feature type="region of interest" description="Disordered" evidence="4">
    <location>
        <begin position="288"/>
        <end position="310"/>
    </location>
</feature>
<organism evidence="6 7">
    <name type="scientific">Devosia oryziradicis</name>
    <dbReference type="NCBI Taxonomy" id="2801335"/>
    <lineage>
        <taxon>Bacteria</taxon>
        <taxon>Pseudomonadati</taxon>
        <taxon>Pseudomonadota</taxon>
        <taxon>Alphaproteobacteria</taxon>
        <taxon>Hyphomicrobiales</taxon>
        <taxon>Devosiaceae</taxon>
        <taxon>Devosia</taxon>
    </lineage>
</organism>
<keyword evidence="7" id="KW-1185">Reference proteome</keyword>
<dbReference type="PROSITE" id="PS01124">
    <property type="entry name" value="HTH_ARAC_FAMILY_2"/>
    <property type="match status" value="1"/>
</dbReference>
<feature type="domain" description="HTH araC/xylS-type" evidence="5">
    <location>
        <begin position="193"/>
        <end position="291"/>
    </location>
</feature>
<dbReference type="PROSITE" id="PS00041">
    <property type="entry name" value="HTH_ARAC_FAMILY_1"/>
    <property type="match status" value="1"/>
</dbReference>
<evidence type="ECO:0000313" key="6">
    <source>
        <dbReference type="EMBL" id="QQR36746.1"/>
    </source>
</evidence>
<dbReference type="InterPro" id="IPR018062">
    <property type="entry name" value="HTH_AraC-typ_CS"/>
</dbReference>
<proteinExistence type="predicted"/>
<dbReference type="InterPro" id="IPR020449">
    <property type="entry name" value="Tscrpt_reg_AraC-type_HTH"/>
</dbReference>
<dbReference type="PANTHER" id="PTHR43280">
    <property type="entry name" value="ARAC-FAMILY TRANSCRIPTIONAL REGULATOR"/>
    <property type="match status" value="1"/>
</dbReference>
<sequence>MSTIVPKQSDAPRFERIVTREDESFLWRRDDYPWERNVWNYHPEVEIHLINDASGIAFVGDHIGEFGPGHLTVVGGGLPHDWVTTLNPGQRIEGRDTILQFDAGRILRFREQIPELAELDGFMQRIQRGVAFTGPTARDGAALLTHIGELTGLQRLVAFLELLQMMASAQDYVLLSSAHFMPDQDGETLALLQRALIYISENFTNELPLGEVADFMDMTESGFSRFFKKNTGNTFTDYLTAMRLHKACSLLAEDQHSITDICFLAGYTNISNFNRRFRERYGMTPRDYRNRSEERRRLEGARQTELAVRH</sequence>
<name>A0ABX7C3Z2_9HYPH</name>
<dbReference type="SMART" id="SM00342">
    <property type="entry name" value="HTH_ARAC"/>
    <property type="match status" value="1"/>
</dbReference>
<dbReference type="PANTHER" id="PTHR43280:SF27">
    <property type="entry name" value="TRANSCRIPTIONAL REGULATOR MTLR"/>
    <property type="match status" value="1"/>
</dbReference>
<dbReference type="InterPro" id="IPR009057">
    <property type="entry name" value="Homeodomain-like_sf"/>
</dbReference>
<keyword evidence="2" id="KW-0238">DNA-binding</keyword>
<dbReference type="EMBL" id="CP068047">
    <property type="protein sequence ID" value="QQR36746.1"/>
    <property type="molecule type" value="Genomic_DNA"/>
</dbReference>
<gene>
    <name evidence="6" type="ORF">JI749_03695</name>
</gene>
<evidence type="ECO:0000256" key="1">
    <source>
        <dbReference type="ARBA" id="ARBA00023015"/>
    </source>
</evidence>
<dbReference type="CDD" id="cd06976">
    <property type="entry name" value="cupin_MtlR-like_N"/>
    <property type="match status" value="1"/>
</dbReference>
<dbReference type="RefSeq" id="WP_201659225.1">
    <property type="nucleotide sequence ID" value="NZ_CP068047.1"/>
</dbReference>
<evidence type="ECO:0000256" key="4">
    <source>
        <dbReference type="SAM" id="MobiDB-lite"/>
    </source>
</evidence>
<evidence type="ECO:0000256" key="3">
    <source>
        <dbReference type="ARBA" id="ARBA00023163"/>
    </source>
</evidence>
<dbReference type="PRINTS" id="PR00032">
    <property type="entry name" value="HTHARAC"/>
</dbReference>
<reference evidence="6 7" key="1">
    <citation type="submission" date="2021-01" db="EMBL/GenBank/DDBJ databases">
        <title>Genome seq and assembly of Devosia sp. G19.</title>
        <authorList>
            <person name="Chhetri G."/>
        </authorList>
    </citation>
    <scope>NUCLEOTIDE SEQUENCE [LARGE SCALE GENOMIC DNA]</scope>
    <source>
        <strain evidence="6 7">G19</strain>
    </source>
</reference>
<protein>
    <submittedName>
        <fullName evidence="6">AraC family transcriptional regulator</fullName>
    </submittedName>
</protein>
<dbReference type="Pfam" id="PF12833">
    <property type="entry name" value="HTH_18"/>
    <property type="match status" value="1"/>
</dbReference>
<accession>A0ABX7C3Z2</accession>
<keyword evidence="1" id="KW-0805">Transcription regulation</keyword>
<evidence type="ECO:0000256" key="2">
    <source>
        <dbReference type="ARBA" id="ARBA00023125"/>
    </source>
</evidence>
<evidence type="ECO:0000259" key="5">
    <source>
        <dbReference type="PROSITE" id="PS01124"/>
    </source>
</evidence>
<dbReference type="Gene3D" id="1.10.10.60">
    <property type="entry name" value="Homeodomain-like"/>
    <property type="match status" value="2"/>
</dbReference>
<dbReference type="SUPFAM" id="SSF46689">
    <property type="entry name" value="Homeodomain-like"/>
    <property type="match status" value="2"/>
</dbReference>
<dbReference type="InterPro" id="IPR018060">
    <property type="entry name" value="HTH_AraC"/>
</dbReference>